<comment type="subcellular location">
    <subcellularLocation>
        <location evidence="1">Nucleus</location>
    </subcellularLocation>
</comment>
<dbReference type="OrthoDB" id="40579at2759"/>
<dbReference type="PANTHER" id="PTHR16515">
    <property type="entry name" value="PR DOMAIN ZINC FINGER PROTEIN"/>
    <property type="match status" value="1"/>
</dbReference>
<dbReference type="InterPro" id="IPR036236">
    <property type="entry name" value="Znf_C2H2_sf"/>
</dbReference>
<name>A0A210QIM3_MIZYE</name>
<dbReference type="SUPFAM" id="SSF57667">
    <property type="entry name" value="beta-beta-alpha zinc fingers"/>
    <property type="match status" value="3"/>
</dbReference>
<gene>
    <name evidence="10" type="ORF">KP79_PYT01160</name>
</gene>
<keyword evidence="2" id="KW-0479">Metal-binding</keyword>
<feature type="compositionally biased region" description="Polar residues" evidence="8">
    <location>
        <begin position="129"/>
        <end position="151"/>
    </location>
</feature>
<feature type="region of interest" description="Disordered" evidence="8">
    <location>
        <begin position="120"/>
        <end position="157"/>
    </location>
</feature>
<keyword evidence="4 7" id="KW-0863">Zinc-finger</keyword>
<accession>A0A210QIM3</accession>
<comment type="caution">
    <text evidence="10">The sequence shown here is derived from an EMBL/GenBank/DDBJ whole genome shotgun (WGS) entry which is preliminary data.</text>
</comment>
<dbReference type="SMART" id="SM00355">
    <property type="entry name" value="ZnF_C2H2"/>
    <property type="match status" value="5"/>
</dbReference>
<feature type="domain" description="C2H2-type" evidence="9">
    <location>
        <begin position="429"/>
        <end position="456"/>
    </location>
</feature>
<organism evidence="10 11">
    <name type="scientific">Mizuhopecten yessoensis</name>
    <name type="common">Japanese scallop</name>
    <name type="synonym">Patinopecten yessoensis</name>
    <dbReference type="NCBI Taxonomy" id="6573"/>
    <lineage>
        <taxon>Eukaryota</taxon>
        <taxon>Metazoa</taxon>
        <taxon>Spiralia</taxon>
        <taxon>Lophotrochozoa</taxon>
        <taxon>Mollusca</taxon>
        <taxon>Bivalvia</taxon>
        <taxon>Autobranchia</taxon>
        <taxon>Pteriomorphia</taxon>
        <taxon>Pectinida</taxon>
        <taxon>Pectinoidea</taxon>
        <taxon>Pectinidae</taxon>
        <taxon>Mizuhopecten</taxon>
    </lineage>
</organism>
<dbReference type="FunFam" id="3.30.160.60:FF:001182">
    <property type="entry name" value="Zinc finger, C2H2 type"/>
    <property type="match status" value="1"/>
</dbReference>
<dbReference type="EMBL" id="NEDP02003463">
    <property type="protein sequence ID" value="OWF48614.1"/>
    <property type="molecule type" value="Genomic_DNA"/>
</dbReference>
<dbReference type="Gene3D" id="3.30.160.60">
    <property type="entry name" value="Classic Zinc Finger"/>
    <property type="match status" value="5"/>
</dbReference>
<feature type="domain" description="C2H2-type" evidence="9">
    <location>
        <begin position="401"/>
        <end position="428"/>
    </location>
</feature>
<feature type="domain" description="C2H2-type" evidence="9">
    <location>
        <begin position="345"/>
        <end position="372"/>
    </location>
</feature>
<keyword evidence="5" id="KW-0862">Zinc</keyword>
<keyword evidence="11" id="KW-1185">Reference proteome</keyword>
<dbReference type="PROSITE" id="PS00028">
    <property type="entry name" value="ZINC_FINGER_C2H2_1"/>
    <property type="match status" value="5"/>
</dbReference>
<dbReference type="FunFam" id="3.30.160.60:FF:000512">
    <property type="entry name" value="zinc finger protein 197 isoform X1"/>
    <property type="match status" value="1"/>
</dbReference>
<evidence type="ECO:0000256" key="5">
    <source>
        <dbReference type="ARBA" id="ARBA00022833"/>
    </source>
</evidence>
<dbReference type="InterPro" id="IPR050331">
    <property type="entry name" value="Zinc_finger"/>
</dbReference>
<dbReference type="PANTHER" id="PTHR16515:SF35">
    <property type="entry name" value="FEZ FAMILY ZINC FINGER PROTEIN 2"/>
    <property type="match status" value="1"/>
</dbReference>
<feature type="domain" description="C2H2-type" evidence="9">
    <location>
        <begin position="373"/>
        <end position="400"/>
    </location>
</feature>
<feature type="domain" description="C2H2-type" evidence="9">
    <location>
        <begin position="457"/>
        <end position="479"/>
    </location>
</feature>
<dbReference type="Proteomes" id="UP000242188">
    <property type="component" value="Unassembled WGS sequence"/>
</dbReference>
<protein>
    <submittedName>
        <fullName evidence="10">Zinc finger protein 239</fullName>
    </submittedName>
</protein>
<evidence type="ECO:0000313" key="10">
    <source>
        <dbReference type="EMBL" id="OWF48614.1"/>
    </source>
</evidence>
<feature type="compositionally biased region" description="Polar residues" evidence="8">
    <location>
        <begin position="8"/>
        <end position="18"/>
    </location>
</feature>
<evidence type="ECO:0000256" key="8">
    <source>
        <dbReference type="SAM" id="MobiDB-lite"/>
    </source>
</evidence>
<sequence length="498" mass="55535">MPAVKTKFLNSEGYSTDSGMEDGSLSPVSSIGSEPQEFPRNLSMSDAELDVPRTVYPVKPKVLNPSESSAFNKIEKWTPSYPLPFGSLPPMCVPPSVGYFPGFFLSPWMSESVSRGNLNPASIGAYQTPDMTSSRSLDTSDSEETFSTPSPEKQPFFHVDPRIPFTNYFMNLTKMFQRENESLSRKTIEPKVTERNNNTDNNMDRNLKECSSADEGTPDQPLVTVKKEHVTPTMFEKESSPSHLHQRNVQMIEPNTPISPVHSRMSLENPSHSSHHGHLFHGSTSLPGLNRITSYPGSLGPSTSMLPFLGGIPPSSGLFHPAFLQMTGLGGKRGNPDKPAPVKKYKCDVCGKAFSRSNTLVTHKRIHTGDKPFKCEICSRAFRQPGNLTRHRLTHTTVKPYVCPQCNKAFNRASNLHTHMRTHTNYKPFICPYCGKGFHQKIDMKIHCYTHTGERPHRCDVCGKGFSLASTLIAHKRIHYDTPYPVDHMTGTGSEQHN</sequence>
<proteinExistence type="predicted"/>
<evidence type="ECO:0000256" key="3">
    <source>
        <dbReference type="ARBA" id="ARBA00022737"/>
    </source>
</evidence>
<reference evidence="10 11" key="1">
    <citation type="journal article" date="2017" name="Nat. Ecol. Evol.">
        <title>Scallop genome provides insights into evolution of bilaterian karyotype and development.</title>
        <authorList>
            <person name="Wang S."/>
            <person name="Zhang J."/>
            <person name="Jiao W."/>
            <person name="Li J."/>
            <person name="Xun X."/>
            <person name="Sun Y."/>
            <person name="Guo X."/>
            <person name="Huan P."/>
            <person name="Dong B."/>
            <person name="Zhang L."/>
            <person name="Hu X."/>
            <person name="Sun X."/>
            <person name="Wang J."/>
            <person name="Zhao C."/>
            <person name="Wang Y."/>
            <person name="Wang D."/>
            <person name="Huang X."/>
            <person name="Wang R."/>
            <person name="Lv J."/>
            <person name="Li Y."/>
            <person name="Zhang Z."/>
            <person name="Liu B."/>
            <person name="Lu W."/>
            <person name="Hui Y."/>
            <person name="Liang J."/>
            <person name="Zhou Z."/>
            <person name="Hou R."/>
            <person name="Li X."/>
            <person name="Liu Y."/>
            <person name="Li H."/>
            <person name="Ning X."/>
            <person name="Lin Y."/>
            <person name="Zhao L."/>
            <person name="Xing Q."/>
            <person name="Dou J."/>
            <person name="Li Y."/>
            <person name="Mao J."/>
            <person name="Guo H."/>
            <person name="Dou H."/>
            <person name="Li T."/>
            <person name="Mu C."/>
            <person name="Jiang W."/>
            <person name="Fu Q."/>
            <person name="Fu X."/>
            <person name="Miao Y."/>
            <person name="Liu J."/>
            <person name="Yu Q."/>
            <person name="Li R."/>
            <person name="Liao H."/>
            <person name="Li X."/>
            <person name="Kong Y."/>
            <person name="Jiang Z."/>
            <person name="Chourrout D."/>
            <person name="Li R."/>
            <person name="Bao Z."/>
        </authorList>
    </citation>
    <scope>NUCLEOTIDE SEQUENCE [LARGE SCALE GENOMIC DNA]</scope>
    <source>
        <strain evidence="10 11">PY_sf001</strain>
    </source>
</reference>
<evidence type="ECO:0000256" key="4">
    <source>
        <dbReference type="ARBA" id="ARBA00022771"/>
    </source>
</evidence>
<dbReference type="Pfam" id="PF00096">
    <property type="entry name" value="zf-C2H2"/>
    <property type="match status" value="4"/>
</dbReference>
<feature type="region of interest" description="Disordered" evidence="8">
    <location>
        <begin position="1"/>
        <end position="46"/>
    </location>
</feature>
<dbReference type="GO" id="GO:0008270">
    <property type="term" value="F:zinc ion binding"/>
    <property type="evidence" value="ECO:0007669"/>
    <property type="project" value="UniProtKB-KW"/>
</dbReference>
<dbReference type="GO" id="GO:0010468">
    <property type="term" value="P:regulation of gene expression"/>
    <property type="evidence" value="ECO:0007669"/>
    <property type="project" value="TreeGrafter"/>
</dbReference>
<evidence type="ECO:0000256" key="2">
    <source>
        <dbReference type="ARBA" id="ARBA00022723"/>
    </source>
</evidence>
<dbReference type="InterPro" id="IPR013087">
    <property type="entry name" value="Znf_C2H2_type"/>
</dbReference>
<keyword evidence="3" id="KW-0677">Repeat</keyword>
<dbReference type="FunFam" id="3.30.160.60:FF:000634">
    <property type="entry name" value="Zinc finger X-chromosomal protein"/>
    <property type="match status" value="1"/>
</dbReference>
<keyword evidence="6" id="KW-0539">Nucleus</keyword>
<evidence type="ECO:0000313" key="11">
    <source>
        <dbReference type="Proteomes" id="UP000242188"/>
    </source>
</evidence>
<dbReference type="GO" id="GO:0005634">
    <property type="term" value="C:nucleus"/>
    <property type="evidence" value="ECO:0007669"/>
    <property type="project" value="UniProtKB-SubCell"/>
</dbReference>
<dbReference type="FunFam" id="3.30.160.60:FF:000295">
    <property type="entry name" value="zinc finger protein 19"/>
    <property type="match status" value="1"/>
</dbReference>
<evidence type="ECO:0000259" key="9">
    <source>
        <dbReference type="PROSITE" id="PS50157"/>
    </source>
</evidence>
<dbReference type="AlphaFoldDB" id="A0A210QIM3"/>
<dbReference type="PROSITE" id="PS50157">
    <property type="entry name" value="ZINC_FINGER_C2H2_2"/>
    <property type="match status" value="5"/>
</dbReference>
<dbReference type="FunFam" id="3.30.160.60:FF:002343">
    <property type="entry name" value="Zinc finger protein 33A"/>
    <property type="match status" value="1"/>
</dbReference>
<evidence type="ECO:0000256" key="7">
    <source>
        <dbReference type="PROSITE-ProRule" id="PRU00042"/>
    </source>
</evidence>
<evidence type="ECO:0000256" key="1">
    <source>
        <dbReference type="ARBA" id="ARBA00004123"/>
    </source>
</evidence>
<evidence type="ECO:0000256" key="6">
    <source>
        <dbReference type="ARBA" id="ARBA00023242"/>
    </source>
</evidence>